<dbReference type="Pfam" id="PF22942">
    <property type="entry name" value="DUF7025"/>
    <property type="match status" value="1"/>
</dbReference>
<evidence type="ECO:0000313" key="3">
    <source>
        <dbReference type="Proteomes" id="UP000434172"/>
    </source>
</evidence>
<dbReference type="SMART" id="SM00382">
    <property type="entry name" value="AAA"/>
    <property type="match status" value="1"/>
</dbReference>
<dbReference type="EMBL" id="WOWK01000004">
    <property type="protein sequence ID" value="KAF0331152.1"/>
    <property type="molecule type" value="Genomic_DNA"/>
</dbReference>
<dbReference type="InterPro" id="IPR054289">
    <property type="entry name" value="DUF7025"/>
</dbReference>
<dbReference type="AlphaFoldDB" id="A0A8H3WSA1"/>
<gene>
    <name evidence="2" type="ORF">GQ607_001460</name>
</gene>
<dbReference type="GO" id="GO:0005524">
    <property type="term" value="F:ATP binding"/>
    <property type="evidence" value="ECO:0007669"/>
    <property type="project" value="InterPro"/>
</dbReference>
<organism evidence="2 3">
    <name type="scientific">Colletotrichum asianum</name>
    <dbReference type="NCBI Taxonomy" id="702518"/>
    <lineage>
        <taxon>Eukaryota</taxon>
        <taxon>Fungi</taxon>
        <taxon>Dikarya</taxon>
        <taxon>Ascomycota</taxon>
        <taxon>Pezizomycotina</taxon>
        <taxon>Sordariomycetes</taxon>
        <taxon>Hypocreomycetidae</taxon>
        <taxon>Glomerellales</taxon>
        <taxon>Glomerellaceae</taxon>
        <taxon>Colletotrichum</taxon>
        <taxon>Colletotrichum gloeosporioides species complex</taxon>
    </lineage>
</organism>
<reference evidence="2 3" key="1">
    <citation type="submission" date="2019-12" db="EMBL/GenBank/DDBJ databases">
        <title>A genome sequence resource for the geographically widespread anthracnose pathogen Colletotrichum asianum.</title>
        <authorList>
            <person name="Meng Y."/>
        </authorList>
    </citation>
    <scope>NUCLEOTIDE SEQUENCE [LARGE SCALE GENOMIC DNA]</scope>
    <source>
        <strain evidence="2 3">ICMP 18580</strain>
    </source>
</reference>
<accession>A0A8H3WSA1</accession>
<evidence type="ECO:0000259" key="1">
    <source>
        <dbReference type="SMART" id="SM00382"/>
    </source>
</evidence>
<dbReference type="Proteomes" id="UP000434172">
    <property type="component" value="Unassembled WGS sequence"/>
</dbReference>
<protein>
    <submittedName>
        <fullName evidence="2">ATPase</fullName>
    </submittedName>
</protein>
<feature type="domain" description="AAA+ ATPase" evidence="1">
    <location>
        <begin position="460"/>
        <end position="585"/>
    </location>
</feature>
<keyword evidence="3" id="KW-1185">Reference proteome</keyword>
<comment type="caution">
    <text evidence="2">The sequence shown here is derived from an EMBL/GenBank/DDBJ whole genome shotgun (WGS) entry which is preliminary data.</text>
</comment>
<dbReference type="Pfam" id="PF00004">
    <property type="entry name" value="AAA"/>
    <property type="match status" value="1"/>
</dbReference>
<dbReference type="SUPFAM" id="SSF52540">
    <property type="entry name" value="P-loop containing nucleoside triphosphate hydrolases"/>
    <property type="match status" value="1"/>
</dbReference>
<sequence length="664" mass="75744">MATEQSLESIFPALRLGHVEGHSKEPEENEIGDKIACGRKCTSKTLYGSWDNEEDDFIWSEEYPDNIAEAAENEETMQCAILVRKKKSTDPRRSLETHSIVIQSPLIKEVLSEVFAGYPDCNLELERTEIDAPFGPFVHRWDGFTSALEHKKLGEETRQHLQLLNDAIAPEVTDIINKVKDYKKNNVVDFKYLWAIFEPGCTVFTIEHGHQMTACFETSTYIETQNGKQLLLWCKSINWEMSDFGWESKRFTIKEFRNTIPISSLPVFPLKNHKGHAIIEQNLIQRGKLFESLCGLQYRDYDGQAVQVVQLQHSFEVREKAVRVQERIVIDAEAYDRFNPHDQTFTHPILDDKEKNVESSRFGHAEYTVIPIDFVKKEEPKKTLTKYQQLLCVPSVRGYALKTKRWLRLSVSSVKEIELNEGAFSSLVLPENYKKLLRAFMESQLQFKNDFDDFVAGKGKGIVILLSGSPGTGKTLTVESVAEVLKAPLYSLSAGDLGTDSGSVQERLDDALQLAADWNAVLLIDECDVFLEARSSDNLDRNELVSIFLRTIEYYEGIMFLTTNRLDSIDPAFHSRVHLSLEYPGLEPSSRKEIWSGFLDKIGKGDGRHALSEEDIGKLASLDLNGRQIKNILKTSNLLACSEKTRLRFDHVKTVLEVWRYKVQ</sequence>
<dbReference type="CDD" id="cd19481">
    <property type="entry name" value="RecA-like_protease"/>
    <property type="match status" value="1"/>
</dbReference>
<dbReference type="InterPro" id="IPR003959">
    <property type="entry name" value="ATPase_AAA_core"/>
</dbReference>
<proteinExistence type="predicted"/>
<dbReference type="OrthoDB" id="10042665at2759"/>
<dbReference type="PANTHER" id="PTHR46411:SF3">
    <property type="entry name" value="AAA+ ATPASE DOMAIN-CONTAINING PROTEIN"/>
    <property type="match status" value="1"/>
</dbReference>
<dbReference type="InterPro" id="IPR003593">
    <property type="entry name" value="AAA+_ATPase"/>
</dbReference>
<dbReference type="PANTHER" id="PTHR46411">
    <property type="entry name" value="FAMILY ATPASE, PUTATIVE-RELATED"/>
    <property type="match status" value="1"/>
</dbReference>
<dbReference type="Gene3D" id="3.40.50.300">
    <property type="entry name" value="P-loop containing nucleotide triphosphate hydrolases"/>
    <property type="match status" value="1"/>
</dbReference>
<dbReference type="InterPro" id="IPR027417">
    <property type="entry name" value="P-loop_NTPase"/>
</dbReference>
<dbReference type="GO" id="GO:0016887">
    <property type="term" value="F:ATP hydrolysis activity"/>
    <property type="evidence" value="ECO:0007669"/>
    <property type="project" value="InterPro"/>
</dbReference>
<evidence type="ECO:0000313" key="2">
    <source>
        <dbReference type="EMBL" id="KAF0331152.1"/>
    </source>
</evidence>
<name>A0A8H3WSA1_9PEZI</name>